<accession>A0A932MMB9</accession>
<dbReference type="SUPFAM" id="SSF53098">
    <property type="entry name" value="Ribonuclease H-like"/>
    <property type="match status" value="1"/>
</dbReference>
<organism evidence="2 3">
    <name type="scientific">Tectimicrobiota bacterium</name>
    <dbReference type="NCBI Taxonomy" id="2528274"/>
    <lineage>
        <taxon>Bacteria</taxon>
        <taxon>Pseudomonadati</taxon>
        <taxon>Nitrospinota/Tectimicrobiota group</taxon>
        <taxon>Candidatus Tectimicrobiota</taxon>
    </lineage>
</organism>
<dbReference type="InterPro" id="IPR036397">
    <property type="entry name" value="RNaseH_sf"/>
</dbReference>
<dbReference type="GO" id="GO:0004523">
    <property type="term" value="F:RNA-DNA hybrid ribonuclease activity"/>
    <property type="evidence" value="ECO:0007669"/>
    <property type="project" value="InterPro"/>
</dbReference>
<dbReference type="AlphaFoldDB" id="A0A932MMB9"/>
<sequence length="187" mass="20392">MPDVGDAPALLRDPRLRRYHLHVLELRPHHLLQREGCGRRGLPLRRGRVSPGRRLRVHTDGAARGNPGPAGAAALLYDESGACVGEAIRYLGVATNNVAEYQGLLLGLDRAMALGAAEVEVVTDSELLARQWSGQYRVKHPELKELYAKAKEAARRFERVEVRHVRRGENAAADAAANRAIDTASGG</sequence>
<reference evidence="2" key="1">
    <citation type="submission" date="2020-07" db="EMBL/GenBank/DDBJ databases">
        <title>Huge and variable diversity of episymbiotic CPR bacteria and DPANN archaea in groundwater ecosystems.</title>
        <authorList>
            <person name="He C.Y."/>
            <person name="Keren R."/>
            <person name="Whittaker M."/>
            <person name="Farag I.F."/>
            <person name="Doudna J."/>
            <person name="Cate J.H.D."/>
            <person name="Banfield J.F."/>
        </authorList>
    </citation>
    <scope>NUCLEOTIDE SEQUENCE</scope>
    <source>
        <strain evidence="2">NC_groundwater_763_Ag_S-0.2um_68_21</strain>
    </source>
</reference>
<feature type="domain" description="RNase H type-1" evidence="1">
    <location>
        <begin position="51"/>
        <end position="182"/>
    </location>
</feature>
<dbReference type="CDD" id="cd09279">
    <property type="entry name" value="RNase_HI_like"/>
    <property type="match status" value="1"/>
</dbReference>
<dbReference type="InterPro" id="IPR012337">
    <property type="entry name" value="RNaseH-like_sf"/>
</dbReference>
<dbReference type="Pfam" id="PF13456">
    <property type="entry name" value="RVT_3"/>
    <property type="match status" value="1"/>
</dbReference>
<evidence type="ECO:0000313" key="3">
    <source>
        <dbReference type="Proteomes" id="UP000782312"/>
    </source>
</evidence>
<comment type="caution">
    <text evidence="2">The sequence shown here is derived from an EMBL/GenBank/DDBJ whole genome shotgun (WGS) entry which is preliminary data.</text>
</comment>
<dbReference type="PANTHER" id="PTHR46387:SF2">
    <property type="entry name" value="RIBONUCLEASE HI"/>
    <property type="match status" value="1"/>
</dbReference>
<name>A0A932MMB9_UNCTE</name>
<dbReference type="EMBL" id="JACPUR010000017">
    <property type="protein sequence ID" value="MBI3127480.1"/>
    <property type="molecule type" value="Genomic_DNA"/>
</dbReference>
<dbReference type="GO" id="GO:0003676">
    <property type="term" value="F:nucleic acid binding"/>
    <property type="evidence" value="ECO:0007669"/>
    <property type="project" value="InterPro"/>
</dbReference>
<gene>
    <name evidence="2" type="ORF">HYZ11_07745</name>
</gene>
<dbReference type="PANTHER" id="PTHR46387">
    <property type="entry name" value="POLYNUCLEOTIDYL TRANSFERASE, RIBONUCLEASE H-LIKE SUPERFAMILY PROTEIN"/>
    <property type="match status" value="1"/>
</dbReference>
<dbReference type="InterPro" id="IPR002156">
    <property type="entry name" value="RNaseH_domain"/>
</dbReference>
<proteinExistence type="predicted"/>
<dbReference type="PROSITE" id="PS50879">
    <property type="entry name" value="RNASE_H_1"/>
    <property type="match status" value="1"/>
</dbReference>
<protein>
    <submittedName>
        <fullName evidence="2">Ribonuclease HI family protein</fullName>
    </submittedName>
</protein>
<dbReference type="Gene3D" id="3.30.420.10">
    <property type="entry name" value="Ribonuclease H-like superfamily/Ribonuclease H"/>
    <property type="match status" value="1"/>
</dbReference>
<evidence type="ECO:0000259" key="1">
    <source>
        <dbReference type="PROSITE" id="PS50879"/>
    </source>
</evidence>
<dbReference type="Proteomes" id="UP000782312">
    <property type="component" value="Unassembled WGS sequence"/>
</dbReference>
<evidence type="ECO:0000313" key="2">
    <source>
        <dbReference type="EMBL" id="MBI3127480.1"/>
    </source>
</evidence>